<feature type="region of interest" description="Disordered" evidence="1">
    <location>
        <begin position="1"/>
        <end position="31"/>
    </location>
</feature>
<evidence type="ECO:0000313" key="4">
    <source>
        <dbReference type="Proteomes" id="UP000002282"/>
    </source>
</evidence>
<accession>B4P388</accession>
<keyword evidence="2" id="KW-0472">Membrane</keyword>
<evidence type="ECO:0000313" key="3">
    <source>
        <dbReference type="EMBL" id="EDW88330.1"/>
    </source>
</evidence>
<reference evidence="3 4" key="2">
    <citation type="journal article" date="2007" name="PLoS Biol.">
        <title>Principles of genome evolution in the Drosophila melanogaster species group.</title>
        <authorList>
            <person name="Ranz J.M."/>
            <person name="Maurin D."/>
            <person name="Chan Y.S."/>
            <person name="von Grotthuss M."/>
            <person name="Hillier L.W."/>
            <person name="Roote J."/>
            <person name="Ashburner M."/>
            <person name="Bergman C.M."/>
        </authorList>
    </citation>
    <scope>NUCLEOTIDE SEQUENCE [LARGE SCALE GENOMIC DNA]</scope>
    <source>
        <strain evidence="4">Tai18E2 / Tucson 14021-0261.01</strain>
    </source>
</reference>
<sequence length="240" mass="26906">MLSSRSGSPADDTSIAAQAEKRVDDNTKAPPIGWIVGHKDVQTHRQITKCHLIEEHNKLPNSKYEQPSRLKRTRSEEFANKQEDEIVEHRSSSLSQLSDVTIKPTCEVSSQTSWTAADQSKMDSKDLEAKLAAALDTETEKPSKILQHTIHIEVESVTSLTALQRPPLQQRMWQVLVQTGDTIVACAAMIGENLTVALFIVLCLWCLYLLLSHFYGNLQTNVNQQNELKRTLLRGPIPPK</sequence>
<dbReference type="EMBL" id="CM000157">
    <property type="protein sequence ID" value="EDW88330.1"/>
    <property type="molecule type" value="Genomic_DNA"/>
</dbReference>
<keyword evidence="2" id="KW-1133">Transmembrane helix</keyword>
<dbReference type="PhylomeDB" id="B4P388"/>
<dbReference type="OrthoDB" id="7883004at2759"/>
<gene>
    <name evidence="3" type="primary">Dyak\GE18668</name>
    <name evidence="3" type="synonym">dyak_GLEANR_2453</name>
    <name evidence="3" type="synonym">GE18668</name>
    <name evidence="3" type="ORF">Dyak_GE18668</name>
</gene>
<name>B4P388_DROYA</name>
<dbReference type="Proteomes" id="UP000002282">
    <property type="component" value="Chromosome 2L"/>
</dbReference>
<protein>
    <submittedName>
        <fullName evidence="3">Uncharacterized protein</fullName>
    </submittedName>
</protein>
<dbReference type="HOGENOM" id="CLU_083429_0_0_1"/>
<organism evidence="3 4">
    <name type="scientific">Drosophila yakuba</name>
    <name type="common">Fruit fly</name>
    <dbReference type="NCBI Taxonomy" id="7245"/>
    <lineage>
        <taxon>Eukaryota</taxon>
        <taxon>Metazoa</taxon>
        <taxon>Ecdysozoa</taxon>
        <taxon>Arthropoda</taxon>
        <taxon>Hexapoda</taxon>
        <taxon>Insecta</taxon>
        <taxon>Pterygota</taxon>
        <taxon>Neoptera</taxon>
        <taxon>Endopterygota</taxon>
        <taxon>Diptera</taxon>
        <taxon>Brachycera</taxon>
        <taxon>Muscomorpha</taxon>
        <taxon>Ephydroidea</taxon>
        <taxon>Drosophilidae</taxon>
        <taxon>Drosophila</taxon>
        <taxon>Sophophora</taxon>
    </lineage>
</organism>
<keyword evidence="2" id="KW-0812">Transmembrane</keyword>
<reference evidence="3 4" key="1">
    <citation type="journal article" date="2007" name="Nature">
        <title>Evolution of genes and genomes on the Drosophila phylogeny.</title>
        <authorList>
            <consortium name="Drosophila 12 Genomes Consortium"/>
            <person name="Clark A.G."/>
            <person name="Eisen M.B."/>
            <person name="Smith D.R."/>
            <person name="Bergman C.M."/>
            <person name="Oliver B."/>
            <person name="Markow T.A."/>
            <person name="Kaufman T.C."/>
            <person name="Kellis M."/>
            <person name="Gelbart W."/>
            <person name="Iyer V.N."/>
            <person name="Pollard D.A."/>
            <person name="Sackton T.B."/>
            <person name="Larracuente A.M."/>
            <person name="Singh N.D."/>
            <person name="Abad J.P."/>
            <person name="Abt D.N."/>
            <person name="Adryan B."/>
            <person name="Aguade M."/>
            <person name="Akashi H."/>
            <person name="Anderson W.W."/>
            <person name="Aquadro C.F."/>
            <person name="Ardell D.H."/>
            <person name="Arguello R."/>
            <person name="Artieri C.G."/>
            <person name="Barbash D.A."/>
            <person name="Barker D."/>
            <person name="Barsanti P."/>
            <person name="Batterham P."/>
            <person name="Batzoglou S."/>
            <person name="Begun D."/>
            <person name="Bhutkar A."/>
            <person name="Blanco E."/>
            <person name="Bosak S.A."/>
            <person name="Bradley R.K."/>
            <person name="Brand A.D."/>
            <person name="Brent M.R."/>
            <person name="Brooks A.N."/>
            <person name="Brown R.H."/>
            <person name="Butlin R.K."/>
            <person name="Caggese C."/>
            <person name="Calvi B.R."/>
            <person name="Bernardo de Carvalho A."/>
            <person name="Caspi A."/>
            <person name="Castrezana S."/>
            <person name="Celniker S.E."/>
            <person name="Chang J.L."/>
            <person name="Chapple C."/>
            <person name="Chatterji S."/>
            <person name="Chinwalla A."/>
            <person name="Civetta A."/>
            <person name="Clifton S.W."/>
            <person name="Comeron J.M."/>
            <person name="Costello J.C."/>
            <person name="Coyne J.A."/>
            <person name="Daub J."/>
            <person name="David R.G."/>
            <person name="Delcher A.L."/>
            <person name="Delehaunty K."/>
            <person name="Do C.B."/>
            <person name="Ebling H."/>
            <person name="Edwards K."/>
            <person name="Eickbush T."/>
            <person name="Evans J.D."/>
            <person name="Filipski A."/>
            <person name="Findeiss S."/>
            <person name="Freyhult E."/>
            <person name="Fulton L."/>
            <person name="Fulton R."/>
            <person name="Garcia A.C."/>
            <person name="Gardiner A."/>
            <person name="Garfield D.A."/>
            <person name="Garvin B.E."/>
            <person name="Gibson G."/>
            <person name="Gilbert D."/>
            <person name="Gnerre S."/>
            <person name="Godfrey J."/>
            <person name="Good R."/>
            <person name="Gotea V."/>
            <person name="Gravely B."/>
            <person name="Greenberg A.J."/>
            <person name="Griffiths-Jones S."/>
            <person name="Gross S."/>
            <person name="Guigo R."/>
            <person name="Gustafson E.A."/>
            <person name="Haerty W."/>
            <person name="Hahn M.W."/>
            <person name="Halligan D.L."/>
            <person name="Halpern A.L."/>
            <person name="Halter G.M."/>
            <person name="Han M.V."/>
            <person name="Heger A."/>
            <person name="Hillier L."/>
            <person name="Hinrichs A.S."/>
            <person name="Holmes I."/>
            <person name="Hoskins R.A."/>
            <person name="Hubisz M.J."/>
            <person name="Hultmark D."/>
            <person name="Huntley M.A."/>
            <person name="Jaffe D.B."/>
            <person name="Jagadeeshan S."/>
            <person name="Jeck W.R."/>
            <person name="Johnson J."/>
            <person name="Jones C.D."/>
            <person name="Jordan W.C."/>
            <person name="Karpen G.H."/>
            <person name="Kataoka E."/>
            <person name="Keightley P.D."/>
            <person name="Kheradpour P."/>
            <person name="Kirkness E.F."/>
            <person name="Koerich L.B."/>
            <person name="Kristiansen K."/>
            <person name="Kudrna D."/>
            <person name="Kulathinal R.J."/>
            <person name="Kumar S."/>
            <person name="Kwok R."/>
            <person name="Lander E."/>
            <person name="Langley C.H."/>
            <person name="Lapoint R."/>
            <person name="Lazzaro B.P."/>
            <person name="Lee S.J."/>
            <person name="Levesque L."/>
            <person name="Li R."/>
            <person name="Lin C.F."/>
            <person name="Lin M.F."/>
            <person name="Lindblad-Toh K."/>
            <person name="Llopart A."/>
            <person name="Long M."/>
            <person name="Low L."/>
            <person name="Lozovsky E."/>
            <person name="Lu J."/>
            <person name="Luo M."/>
            <person name="Machado C.A."/>
            <person name="Makalowski W."/>
            <person name="Marzo M."/>
            <person name="Matsuda M."/>
            <person name="Matzkin L."/>
            <person name="McAllister B."/>
            <person name="McBride C.S."/>
            <person name="McKernan B."/>
            <person name="McKernan K."/>
            <person name="Mendez-Lago M."/>
            <person name="Minx P."/>
            <person name="Mollenhauer M.U."/>
            <person name="Montooth K."/>
            <person name="Mount S.M."/>
            <person name="Mu X."/>
            <person name="Myers E."/>
            <person name="Negre B."/>
            <person name="Newfeld S."/>
            <person name="Nielsen R."/>
            <person name="Noor M.A."/>
            <person name="O'Grady P."/>
            <person name="Pachter L."/>
            <person name="Papaceit M."/>
            <person name="Parisi M.J."/>
            <person name="Parisi M."/>
            <person name="Parts L."/>
            <person name="Pedersen J.S."/>
            <person name="Pesole G."/>
            <person name="Phillippy A.M."/>
            <person name="Ponting C.P."/>
            <person name="Pop M."/>
            <person name="Porcelli D."/>
            <person name="Powell J.R."/>
            <person name="Prohaska S."/>
            <person name="Pruitt K."/>
            <person name="Puig M."/>
            <person name="Quesneville H."/>
            <person name="Ram K.R."/>
            <person name="Rand D."/>
            <person name="Rasmussen M.D."/>
            <person name="Reed L.K."/>
            <person name="Reenan R."/>
            <person name="Reily A."/>
            <person name="Remington K.A."/>
            <person name="Rieger T.T."/>
            <person name="Ritchie M.G."/>
            <person name="Robin C."/>
            <person name="Rogers Y.H."/>
            <person name="Rohde C."/>
            <person name="Rozas J."/>
            <person name="Rubenfield M.J."/>
            <person name="Ruiz A."/>
            <person name="Russo S."/>
            <person name="Salzberg S.L."/>
            <person name="Sanchez-Gracia A."/>
            <person name="Saranga D.J."/>
            <person name="Sato H."/>
            <person name="Schaeffer S.W."/>
            <person name="Schatz M.C."/>
            <person name="Schlenke T."/>
            <person name="Schwartz R."/>
            <person name="Segarra C."/>
            <person name="Singh R.S."/>
            <person name="Sirot L."/>
            <person name="Sirota M."/>
            <person name="Sisneros N.B."/>
            <person name="Smith C.D."/>
            <person name="Smith T.F."/>
            <person name="Spieth J."/>
            <person name="Stage D.E."/>
            <person name="Stark A."/>
            <person name="Stephan W."/>
            <person name="Strausberg R.L."/>
            <person name="Strempel S."/>
            <person name="Sturgill D."/>
            <person name="Sutton G."/>
            <person name="Sutton G.G."/>
            <person name="Tao W."/>
            <person name="Teichmann S."/>
            <person name="Tobari Y.N."/>
            <person name="Tomimura Y."/>
            <person name="Tsolas J.M."/>
            <person name="Valente V.L."/>
            <person name="Venter E."/>
            <person name="Venter J.C."/>
            <person name="Vicario S."/>
            <person name="Vieira F.G."/>
            <person name="Vilella A.J."/>
            <person name="Villasante A."/>
            <person name="Walenz B."/>
            <person name="Wang J."/>
            <person name="Wasserman M."/>
            <person name="Watts T."/>
            <person name="Wilson D."/>
            <person name="Wilson R.K."/>
            <person name="Wing R.A."/>
            <person name="Wolfner M.F."/>
            <person name="Wong A."/>
            <person name="Wong G.K."/>
            <person name="Wu C.I."/>
            <person name="Wu G."/>
            <person name="Yamamoto D."/>
            <person name="Yang H.P."/>
            <person name="Yang S.P."/>
            <person name="Yorke J.A."/>
            <person name="Yoshida K."/>
            <person name="Zdobnov E."/>
            <person name="Zhang P."/>
            <person name="Zhang Y."/>
            <person name="Zimin A.V."/>
            <person name="Baldwin J."/>
            <person name="Abdouelleil A."/>
            <person name="Abdulkadir J."/>
            <person name="Abebe A."/>
            <person name="Abera B."/>
            <person name="Abreu J."/>
            <person name="Acer S.C."/>
            <person name="Aftuck L."/>
            <person name="Alexander A."/>
            <person name="An P."/>
            <person name="Anderson E."/>
            <person name="Anderson S."/>
            <person name="Arachi H."/>
            <person name="Azer M."/>
            <person name="Bachantsang P."/>
            <person name="Barry A."/>
            <person name="Bayul T."/>
            <person name="Berlin A."/>
            <person name="Bessette D."/>
            <person name="Bloom T."/>
            <person name="Blye J."/>
            <person name="Boguslavskiy L."/>
            <person name="Bonnet C."/>
            <person name="Boukhgalter B."/>
            <person name="Bourzgui I."/>
            <person name="Brown A."/>
            <person name="Cahill P."/>
            <person name="Channer S."/>
            <person name="Cheshatsang Y."/>
            <person name="Chuda L."/>
            <person name="Citroen M."/>
            <person name="Collymore A."/>
            <person name="Cooke P."/>
            <person name="Costello M."/>
            <person name="D'Aco K."/>
            <person name="Daza R."/>
            <person name="De Haan G."/>
            <person name="DeGray S."/>
            <person name="DeMaso C."/>
            <person name="Dhargay N."/>
            <person name="Dooley K."/>
            <person name="Dooley E."/>
            <person name="Doricent M."/>
            <person name="Dorje P."/>
            <person name="Dorjee K."/>
            <person name="Dupes A."/>
            <person name="Elong R."/>
            <person name="Falk J."/>
            <person name="Farina A."/>
            <person name="Faro S."/>
            <person name="Ferguson D."/>
            <person name="Fisher S."/>
            <person name="Foley C.D."/>
            <person name="Franke A."/>
            <person name="Friedrich D."/>
            <person name="Gadbois L."/>
            <person name="Gearin G."/>
            <person name="Gearin C.R."/>
            <person name="Giannoukos G."/>
            <person name="Goode T."/>
            <person name="Graham J."/>
            <person name="Grandbois E."/>
            <person name="Grewal S."/>
            <person name="Gyaltsen K."/>
            <person name="Hafez N."/>
            <person name="Hagos B."/>
            <person name="Hall J."/>
            <person name="Henson C."/>
            <person name="Hollinger A."/>
            <person name="Honan T."/>
            <person name="Huard M.D."/>
            <person name="Hughes L."/>
            <person name="Hurhula B."/>
            <person name="Husby M.E."/>
            <person name="Kamat A."/>
            <person name="Kanga B."/>
            <person name="Kashin S."/>
            <person name="Khazanovich D."/>
            <person name="Kisner P."/>
            <person name="Lance K."/>
            <person name="Lara M."/>
            <person name="Lee W."/>
            <person name="Lennon N."/>
            <person name="Letendre F."/>
            <person name="LeVine R."/>
            <person name="Lipovsky A."/>
            <person name="Liu X."/>
            <person name="Liu J."/>
            <person name="Liu S."/>
            <person name="Lokyitsang T."/>
            <person name="Lokyitsang Y."/>
            <person name="Lubonja R."/>
            <person name="Lui A."/>
            <person name="MacDonald P."/>
            <person name="Magnisalis V."/>
            <person name="Maru K."/>
            <person name="Matthews C."/>
            <person name="McCusker W."/>
            <person name="McDonough S."/>
            <person name="Mehta T."/>
            <person name="Meldrim J."/>
            <person name="Meneus L."/>
            <person name="Mihai O."/>
            <person name="Mihalev A."/>
            <person name="Mihova T."/>
            <person name="Mittelman R."/>
            <person name="Mlenga V."/>
            <person name="Montmayeur A."/>
            <person name="Mulrain L."/>
            <person name="Navidi A."/>
            <person name="Naylor J."/>
            <person name="Negash T."/>
            <person name="Nguyen T."/>
            <person name="Nguyen N."/>
            <person name="Nicol R."/>
            <person name="Norbu C."/>
            <person name="Norbu N."/>
            <person name="Novod N."/>
            <person name="O'Neill B."/>
            <person name="Osman S."/>
            <person name="Markiewicz E."/>
            <person name="Oyono O.L."/>
            <person name="Patti C."/>
            <person name="Phunkhang P."/>
            <person name="Pierre F."/>
            <person name="Priest M."/>
            <person name="Raghuraman S."/>
            <person name="Rege F."/>
            <person name="Reyes R."/>
            <person name="Rise C."/>
            <person name="Rogov P."/>
            <person name="Ross K."/>
            <person name="Ryan E."/>
            <person name="Settipalli S."/>
            <person name="Shea T."/>
            <person name="Sherpa N."/>
            <person name="Shi L."/>
            <person name="Shih D."/>
            <person name="Sparrow T."/>
            <person name="Spaulding J."/>
            <person name="Stalker J."/>
            <person name="Stange-Thomann N."/>
            <person name="Stavropoulos S."/>
            <person name="Stone C."/>
            <person name="Strader C."/>
            <person name="Tesfaye S."/>
            <person name="Thomson T."/>
            <person name="Thoulutsang Y."/>
            <person name="Thoulutsang D."/>
            <person name="Topham K."/>
            <person name="Topping I."/>
            <person name="Tsamla T."/>
            <person name="Vassiliev H."/>
            <person name="Vo A."/>
            <person name="Wangchuk T."/>
            <person name="Wangdi T."/>
            <person name="Weiand M."/>
            <person name="Wilkinson J."/>
            <person name="Wilson A."/>
            <person name="Yadav S."/>
            <person name="Young G."/>
            <person name="Yu Q."/>
            <person name="Zembek L."/>
            <person name="Zhong D."/>
            <person name="Zimmer A."/>
            <person name="Zwirko Z."/>
            <person name="Jaffe D.B."/>
            <person name="Alvarez P."/>
            <person name="Brockman W."/>
            <person name="Butler J."/>
            <person name="Chin C."/>
            <person name="Gnerre S."/>
            <person name="Grabherr M."/>
            <person name="Kleber M."/>
            <person name="Mauceli E."/>
            <person name="MacCallum I."/>
        </authorList>
    </citation>
    <scope>NUCLEOTIDE SEQUENCE [LARGE SCALE GENOMIC DNA]</scope>
    <source>
        <strain evidence="4">Tai18E2 / Tucson 14021-0261.01</strain>
    </source>
</reference>
<dbReference type="OMA" id="SKCNFFE"/>
<proteinExistence type="predicted"/>
<evidence type="ECO:0000256" key="2">
    <source>
        <dbReference type="SAM" id="Phobius"/>
    </source>
</evidence>
<feature type="transmembrane region" description="Helical" evidence="2">
    <location>
        <begin position="196"/>
        <end position="215"/>
    </location>
</feature>
<dbReference type="KEGG" id="dya:Dyak_GE18668"/>
<evidence type="ECO:0000256" key="1">
    <source>
        <dbReference type="SAM" id="MobiDB-lite"/>
    </source>
</evidence>
<keyword evidence="4" id="KW-1185">Reference proteome</keyword>
<dbReference type="eggNOG" id="ENOG502T93D">
    <property type="taxonomic scope" value="Eukaryota"/>
</dbReference>
<dbReference type="AlphaFoldDB" id="B4P388"/>